<dbReference type="Gene3D" id="3.20.20.140">
    <property type="entry name" value="Metal-dependent hydrolases"/>
    <property type="match status" value="1"/>
</dbReference>
<keyword evidence="14" id="KW-1185">Reference proteome</keyword>
<dbReference type="CDD" id="cd00375">
    <property type="entry name" value="Urease_alpha"/>
    <property type="match status" value="1"/>
</dbReference>
<dbReference type="NCBIfam" id="NF009686">
    <property type="entry name" value="PRK13207.1"/>
    <property type="match status" value="1"/>
</dbReference>
<feature type="binding site" description="via carbamate group" evidence="10">
    <location>
        <position position="490"/>
    </location>
    <ligand>
        <name>Ni(2+)</name>
        <dbReference type="ChEBI" id="CHEBI:49786"/>
        <label>2</label>
    </ligand>
</feature>
<dbReference type="InterPro" id="IPR002026">
    <property type="entry name" value="Urease_gamma/gamma-beta_su"/>
</dbReference>
<dbReference type="GeneID" id="111019692"/>
<dbReference type="GO" id="GO:0035550">
    <property type="term" value="C:urease complex"/>
    <property type="evidence" value="ECO:0007669"/>
    <property type="project" value="InterPro"/>
</dbReference>
<feature type="binding site" description="via carbamate group" evidence="10">
    <location>
        <position position="490"/>
    </location>
    <ligand>
        <name>Ni(2+)</name>
        <dbReference type="ChEBI" id="CHEBI:49786"/>
        <label>1</label>
    </ligand>
</feature>
<organism evidence="14 15">
    <name type="scientific">Momordica charantia</name>
    <name type="common">Bitter gourd</name>
    <name type="synonym">Balsam pear</name>
    <dbReference type="NCBI Taxonomy" id="3673"/>
    <lineage>
        <taxon>Eukaryota</taxon>
        <taxon>Viridiplantae</taxon>
        <taxon>Streptophyta</taxon>
        <taxon>Embryophyta</taxon>
        <taxon>Tracheophyta</taxon>
        <taxon>Spermatophyta</taxon>
        <taxon>Magnoliopsida</taxon>
        <taxon>eudicotyledons</taxon>
        <taxon>Gunneridae</taxon>
        <taxon>Pentapetalae</taxon>
        <taxon>rosids</taxon>
        <taxon>fabids</taxon>
        <taxon>Cucurbitales</taxon>
        <taxon>Cucurbitaceae</taxon>
        <taxon>Momordiceae</taxon>
        <taxon>Momordica</taxon>
    </lineage>
</organism>
<feature type="binding site" evidence="10">
    <location>
        <position position="407"/>
    </location>
    <ligand>
        <name>Ni(2+)</name>
        <dbReference type="ChEBI" id="CHEBI:49786"/>
        <label>1</label>
    </ligand>
</feature>
<dbReference type="OrthoDB" id="1708534at2759"/>
<dbReference type="CDD" id="cd00407">
    <property type="entry name" value="Urease_beta"/>
    <property type="match status" value="1"/>
</dbReference>
<dbReference type="HAMAP" id="MF_01954">
    <property type="entry name" value="Urease_beta"/>
    <property type="match status" value="1"/>
</dbReference>
<dbReference type="PROSITE" id="PS51368">
    <property type="entry name" value="UREASE_3"/>
    <property type="match status" value="1"/>
</dbReference>
<feature type="active site" description="Proton donor" evidence="11 12">
    <location>
        <position position="593"/>
    </location>
</feature>
<dbReference type="InterPro" id="IPR050112">
    <property type="entry name" value="Urease_alpha_subunit"/>
</dbReference>
<dbReference type="Gene3D" id="3.30.280.10">
    <property type="entry name" value="Urease, gamma-like subunit"/>
    <property type="match status" value="1"/>
</dbReference>
<dbReference type="NCBIfam" id="TIGR00193">
    <property type="entry name" value="urease_gam"/>
    <property type="match status" value="1"/>
</dbReference>
<dbReference type="InterPro" id="IPR011612">
    <property type="entry name" value="Urease_alpha_N_dom"/>
</dbReference>
<dbReference type="InterPro" id="IPR005848">
    <property type="entry name" value="Urease_asu"/>
</dbReference>
<dbReference type="Pfam" id="PF18473">
    <property type="entry name" value="Urease_linker"/>
    <property type="match status" value="1"/>
</dbReference>
<dbReference type="PANTHER" id="PTHR43440:SF1">
    <property type="entry name" value="UREASE"/>
    <property type="match status" value="1"/>
</dbReference>
<dbReference type="Gene3D" id="2.30.40.10">
    <property type="entry name" value="Urease, subunit C, domain 1"/>
    <property type="match status" value="1"/>
</dbReference>
<dbReference type="RefSeq" id="XP_022151796.1">
    <property type="nucleotide sequence ID" value="XM_022296104.1"/>
</dbReference>
<feature type="binding site" evidence="10">
    <location>
        <position position="633"/>
    </location>
    <ligand>
        <name>Ni(2+)</name>
        <dbReference type="ChEBI" id="CHEBI:49786"/>
        <label>1</label>
    </ligand>
</feature>
<dbReference type="EC" id="3.5.1.5" evidence="2 8"/>
<comment type="PTM">
    <text evidence="9">Carbamylation allows a single lysine to coordinate two nickel ions.</text>
</comment>
<dbReference type="PIRSF" id="PIRSF001222">
    <property type="entry name" value="Urease"/>
    <property type="match status" value="1"/>
</dbReference>
<dbReference type="UniPathway" id="UPA00258">
    <property type="reaction ID" value="UER00370"/>
</dbReference>
<evidence type="ECO:0000256" key="10">
    <source>
        <dbReference type="PIRSR" id="PIRSR001222-51"/>
    </source>
</evidence>
<dbReference type="FunFam" id="2.10.150.10:FF:000002">
    <property type="entry name" value="Urease"/>
    <property type="match status" value="1"/>
</dbReference>
<keyword evidence="3 8" id="KW-0533">Nickel</keyword>
<evidence type="ECO:0000256" key="12">
    <source>
        <dbReference type="PROSITE-ProRule" id="PRU00700"/>
    </source>
</evidence>
<dbReference type="NCBIfam" id="NF009671">
    <property type="entry name" value="PRK13192.1"/>
    <property type="match status" value="1"/>
</dbReference>
<comment type="catalytic activity">
    <reaction evidence="7">
        <text>urea + 2 H2O + H(+) = hydrogencarbonate + 2 NH4(+)</text>
        <dbReference type="Rhea" id="RHEA:20557"/>
        <dbReference type="ChEBI" id="CHEBI:15377"/>
        <dbReference type="ChEBI" id="CHEBI:15378"/>
        <dbReference type="ChEBI" id="CHEBI:16199"/>
        <dbReference type="ChEBI" id="CHEBI:17544"/>
        <dbReference type="ChEBI" id="CHEBI:28938"/>
        <dbReference type="EC" id="3.5.1.5"/>
    </reaction>
    <physiologicalReaction direction="left-to-right" evidence="7">
        <dbReference type="Rhea" id="RHEA:20558"/>
    </physiologicalReaction>
</comment>
<comment type="subunit">
    <text evidence="6">Homohexamer. Other oligomeric forms may exist depending on pH and presence of salts.</text>
</comment>
<dbReference type="Pfam" id="PF00449">
    <property type="entry name" value="Urease_alpha"/>
    <property type="match status" value="1"/>
</dbReference>
<evidence type="ECO:0000256" key="5">
    <source>
        <dbReference type="ARBA" id="ARBA00022801"/>
    </source>
</evidence>
<dbReference type="GO" id="GO:0016151">
    <property type="term" value="F:nickel cation binding"/>
    <property type="evidence" value="ECO:0007669"/>
    <property type="project" value="InterPro"/>
</dbReference>
<reference evidence="15" key="1">
    <citation type="submission" date="2025-08" db="UniProtKB">
        <authorList>
            <consortium name="RefSeq"/>
        </authorList>
    </citation>
    <scope>IDENTIFICATION</scope>
    <source>
        <strain evidence="15">OHB3-1</strain>
    </source>
</reference>
<evidence type="ECO:0000256" key="2">
    <source>
        <dbReference type="ARBA" id="ARBA00012934"/>
    </source>
</evidence>
<dbReference type="PROSITE" id="PS01120">
    <property type="entry name" value="UREASE_1"/>
    <property type="match status" value="1"/>
</dbReference>
<dbReference type="PANTHER" id="PTHR43440">
    <property type="entry name" value="UREASE"/>
    <property type="match status" value="1"/>
</dbReference>
<feature type="binding site" evidence="10">
    <location>
        <position position="545"/>
    </location>
    <ligand>
        <name>Ni(2+)</name>
        <dbReference type="ChEBI" id="CHEBI:49786"/>
        <label>2</label>
    </ligand>
</feature>
<dbReference type="SUPFAM" id="SSF54111">
    <property type="entry name" value="Urease, gamma-subunit"/>
    <property type="match status" value="1"/>
</dbReference>
<evidence type="ECO:0000256" key="4">
    <source>
        <dbReference type="ARBA" id="ARBA00022723"/>
    </source>
</evidence>
<dbReference type="GO" id="GO:0009039">
    <property type="term" value="F:urease activity"/>
    <property type="evidence" value="ECO:0007669"/>
    <property type="project" value="UniProtKB-EC"/>
</dbReference>
<evidence type="ECO:0000259" key="13">
    <source>
        <dbReference type="PROSITE" id="PS51368"/>
    </source>
</evidence>
<evidence type="ECO:0000256" key="7">
    <source>
        <dbReference type="ARBA" id="ARBA00051420"/>
    </source>
</evidence>
<dbReference type="NCBIfam" id="NF009682">
    <property type="entry name" value="PRK13203.1"/>
    <property type="match status" value="1"/>
</dbReference>
<dbReference type="InterPro" id="IPR029754">
    <property type="entry name" value="Urease_Ni-bd"/>
</dbReference>
<evidence type="ECO:0000256" key="9">
    <source>
        <dbReference type="PIRSR" id="PIRSR001222-50"/>
    </source>
</evidence>
<evidence type="ECO:0000256" key="11">
    <source>
        <dbReference type="PIRSR" id="PIRSR611612-52"/>
    </source>
</evidence>
<dbReference type="InterPro" id="IPR011059">
    <property type="entry name" value="Metal-dep_hydrolase_composite"/>
</dbReference>
<dbReference type="AlphaFoldDB" id="A0A6J1DFR0"/>
<evidence type="ECO:0000256" key="6">
    <source>
        <dbReference type="ARBA" id="ARBA00046803"/>
    </source>
</evidence>
<feature type="binding site" evidence="12">
    <location>
        <position position="492"/>
    </location>
    <ligand>
        <name>substrate</name>
    </ligand>
</feature>
<feature type="modified residue" description="N6-carboxylysine" evidence="9">
    <location>
        <position position="490"/>
    </location>
</feature>
<dbReference type="InterPro" id="IPR006680">
    <property type="entry name" value="Amidohydro-rel"/>
</dbReference>
<dbReference type="InterPro" id="IPR032466">
    <property type="entry name" value="Metal_Hydrolase"/>
</dbReference>
<dbReference type="SUPFAM" id="SSF51278">
    <property type="entry name" value="Urease, beta-subunit"/>
    <property type="match status" value="1"/>
</dbReference>
<dbReference type="Gene3D" id="2.10.150.10">
    <property type="entry name" value="Urease, beta subunit"/>
    <property type="match status" value="1"/>
</dbReference>
<evidence type="ECO:0000256" key="8">
    <source>
        <dbReference type="PIRNR" id="PIRNR001222"/>
    </source>
</evidence>
<keyword evidence="4 8" id="KW-0479">Metal-binding</keyword>
<feature type="binding site" evidence="10">
    <location>
        <position position="519"/>
    </location>
    <ligand>
        <name>Ni(2+)</name>
        <dbReference type="ChEBI" id="CHEBI:49786"/>
        <label>2</label>
    </ligand>
</feature>
<dbReference type="SUPFAM" id="SSF51338">
    <property type="entry name" value="Composite domain of metallo-dependent hydrolases"/>
    <property type="match status" value="2"/>
</dbReference>
<dbReference type="SUPFAM" id="SSF51556">
    <property type="entry name" value="Metallo-dependent hydrolases"/>
    <property type="match status" value="1"/>
</dbReference>
<accession>A0A6J1DFR0</accession>
<dbReference type="InterPro" id="IPR002019">
    <property type="entry name" value="Urease_beta-like"/>
</dbReference>
<comment type="pathway">
    <text evidence="1 8">Nitrogen metabolism; urea degradation; CO(2) and NH(3) from urea (urease route): step 1/1.</text>
</comment>
<dbReference type="Pfam" id="PF01979">
    <property type="entry name" value="Amidohydro_1"/>
    <property type="match status" value="1"/>
</dbReference>
<dbReference type="PROSITE" id="PS00145">
    <property type="entry name" value="UREASE_2"/>
    <property type="match status" value="1"/>
</dbReference>
<dbReference type="InterPro" id="IPR008221">
    <property type="entry name" value="Urease"/>
</dbReference>
<dbReference type="PRINTS" id="PR01752">
    <property type="entry name" value="UREASE"/>
</dbReference>
<dbReference type="KEGG" id="mcha:111019692"/>
<dbReference type="Pfam" id="PF00547">
    <property type="entry name" value="Urease_gamma"/>
    <property type="match status" value="1"/>
</dbReference>
<dbReference type="NCBIfam" id="TIGR00192">
    <property type="entry name" value="urease_beta"/>
    <property type="match status" value="1"/>
</dbReference>
<evidence type="ECO:0000313" key="15">
    <source>
        <dbReference type="RefSeq" id="XP_022151796.1"/>
    </source>
</evidence>
<dbReference type="InterPro" id="IPR036461">
    <property type="entry name" value="Urease_betasu_sf"/>
</dbReference>
<dbReference type="InterPro" id="IPR036463">
    <property type="entry name" value="Urease_gamma_sf"/>
</dbReference>
<dbReference type="GO" id="GO:0043419">
    <property type="term" value="P:urea catabolic process"/>
    <property type="evidence" value="ECO:0007669"/>
    <property type="project" value="UniProtKB-UniPathway"/>
</dbReference>
<dbReference type="CDD" id="cd00390">
    <property type="entry name" value="Urease_gamma"/>
    <property type="match status" value="1"/>
</dbReference>
<feature type="binding site" evidence="10">
    <location>
        <position position="409"/>
    </location>
    <ligand>
        <name>Ni(2+)</name>
        <dbReference type="ChEBI" id="CHEBI:49786"/>
        <label>1</label>
    </ligand>
</feature>
<dbReference type="FunFam" id="3.30.280.10:FF:000001">
    <property type="entry name" value="Urease subunit alpha"/>
    <property type="match status" value="1"/>
</dbReference>
<comment type="cofactor">
    <cofactor evidence="10">
        <name>Ni cation</name>
        <dbReference type="ChEBI" id="CHEBI:25516"/>
    </cofactor>
    <text evidence="10">Binds 2 nickel ions per subunit.</text>
</comment>
<name>A0A6J1DFR0_MOMCH</name>
<dbReference type="NCBIfam" id="TIGR01792">
    <property type="entry name" value="urease_alph"/>
    <property type="match status" value="1"/>
</dbReference>
<protein>
    <recommendedName>
        <fullName evidence="2 8">Urease</fullName>
        <ecNumber evidence="2 8">3.5.1.5</ecNumber>
    </recommendedName>
    <alternativeName>
        <fullName evidence="8">Urea amidohydrolase</fullName>
    </alternativeName>
</protein>
<dbReference type="InterPro" id="IPR017950">
    <property type="entry name" value="Urease_AS"/>
</dbReference>
<dbReference type="Pfam" id="PF00699">
    <property type="entry name" value="Urease_beta"/>
    <property type="match status" value="1"/>
</dbReference>
<dbReference type="HAMAP" id="MF_01953">
    <property type="entry name" value="Urease_alpha"/>
    <property type="match status" value="1"/>
</dbReference>
<evidence type="ECO:0000256" key="3">
    <source>
        <dbReference type="ARBA" id="ARBA00022596"/>
    </source>
</evidence>
<proteinExistence type="inferred from homology"/>
<dbReference type="Proteomes" id="UP000504603">
    <property type="component" value="Unplaced"/>
</dbReference>
<gene>
    <name evidence="15" type="primary">LOC111019692</name>
</gene>
<evidence type="ECO:0000256" key="1">
    <source>
        <dbReference type="ARBA" id="ARBA00004897"/>
    </source>
</evidence>
<dbReference type="InterPro" id="IPR040881">
    <property type="entry name" value="Urease_linker"/>
</dbReference>
<evidence type="ECO:0000313" key="14">
    <source>
        <dbReference type="Proteomes" id="UP000504603"/>
    </source>
</evidence>
<keyword evidence="5 8" id="KW-0378">Hydrolase</keyword>
<feature type="domain" description="Urease" evidence="13">
    <location>
        <begin position="402"/>
        <end position="844"/>
    </location>
</feature>
<sequence>MKLSPREVEKLVLHDAGFLAQKRLARGLILNYTEAVALIAAQILEFVRDGDESVAQLMDLGRKMLGRRQVLPVVPQLLDYVQVEATFPDGTKLITVHKPIDSENGDLELALRGSFLPVPSVEKFPLVENSRVPGEFVCVDEEIAINVGRKAVILRVNNKGDRPIQVGSHYHFIETNPSLVFDRSKAYGMRLNILAGSATRFEPGDTRSVTLVAIGGNQVIRGGNGIADGPVHHSKLKEVMEAVHARGFEHLEEKNAREGFTGEDKDWVEFTTRVSREDYGNRYGPTTGDKVRLGDTDLYAEIEHDFCVYGDECVFGGGKVIRDGMGQSCGHPPALSLDTVITNAVIIDYSGIFKADIGIKDGFIVSLGKAGNPDVMDGVCPNLIIGANTEVIAGEGLIVTAGAIDCHVHYICPQMVYEAISSGITTLVGGGTGPAEGSCATTCTPSPVQMKMMLQSTDELPVNFGFTGKGNSSEPDEIHEIIRAGAMGLKLHEDWGATPAAIDNCLAVAEKYDIQVNIHTDTLNESGFVEQTIAAFKGRTIHTYHSEGAGGGHAPDIIRVCGVKNVLPSSTNPTRPLTSNTIDEHLDMLMVCHHLDRNIKEDVAFAESRIREGTIAAEDVLHDLGAISIISSDSQAMGRVAEVISRTWQTAHKMKLEMEMEREPLDPRKADNDNHRIKRYISKYTINPAIANGFSHYVGSVEIGKLADLVVWKPAFFGAKPEKVIKGGTIAWANMGDPNASIPTPQPVLMRPMYGSMGKAGSGNSIAFVSKAAFNAGVKEMYGLKKRVEAVGNTRKLTKLDMKWNDALPNIHVDPDTYQVNIDGRILACPPARTLPLSRNYFLF</sequence>
<dbReference type="InterPro" id="IPR017951">
    <property type="entry name" value="Urease_asu_c"/>
</dbReference>